<accession>A0ABR4BKD1</accession>
<comment type="similarity">
    <text evidence="3 14">Belongs to the glycosyltransferase 39 family.</text>
</comment>
<dbReference type="Pfam" id="PF16192">
    <property type="entry name" value="PMT_4TMC"/>
    <property type="match status" value="1"/>
</dbReference>
<sequence length="747" mass="85743">MTTNKGSLALGATPDGAELRRRNVPRDSNGSIVPSQNEVDDKKSQKPKSQTSILSTLDEYEFLIAPLIFTILAFFTRMYKIGLSDIVTWDEAHFGKFGSHYIKREFYFDVHPPLGKMLVGLSGVLAGYNGSFEFKSGEKYPEELNYTFMRLFNSAFGAVCVPLAYFTARELNFRRPAVWLVTLMVLFENSYATISRFILLDSMLLCFTFTTVLCWARFHRLRHESFSLEWFFWLFLTGISIGCVCSVKWVGMFGTALVGLYTIEDLWNKFGDLKMPKVELASHLAARVAGLIVIPILVYMFSFWVHFLVLENSGPGDAQMSSLFQANLRGTEVGKDSPLEIAFGSRATLKNMGYGGGLLHSHVQTYPEGSQQQQVTCYHHKDANNDWFFYPNRGMPLYDPEAPLEFVGDKNVIRLIHSQTGRNLHSHAVSAPVTKADNEVSSYGNTTIGDEKDHWTVEVVNDAASKDWSKIRTLTTSFRLKHTSLGCYLRAGNVNLPQWGFKQIEVTCVKENKPRDVYTHWNVESHWNERLPAGDPGSYKSPFLRDFMHLNVAMMTSNNALVPDPDKQDDLASQFWQWPILNVGLRMCGWDEHIVKYFLLGNPIVYWGSTASLFGFFVLLGWYLVRWQRGYVELKPSEIDQIHYGGIYPVVGWFLHYLPFVAMARVTYVHHYYPALYFAILIMGFMMDWMTKPLARKNKAFEWAVYSVLYVAVIALFWLFRAVVFGMEGDTKKWRHLKWFDKWRITD</sequence>
<evidence type="ECO:0000256" key="9">
    <source>
        <dbReference type="ARBA" id="ARBA00022824"/>
    </source>
</evidence>
<dbReference type="InterPro" id="IPR016093">
    <property type="entry name" value="MIR_motif"/>
</dbReference>
<evidence type="ECO:0000256" key="2">
    <source>
        <dbReference type="ARBA" id="ARBA00004922"/>
    </source>
</evidence>
<evidence type="ECO:0000313" key="18">
    <source>
        <dbReference type="Proteomes" id="UP001590951"/>
    </source>
</evidence>
<reference evidence="17 18" key="1">
    <citation type="submission" date="2024-09" db="EMBL/GenBank/DDBJ databases">
        <title>Rethinking Asexuality: The Enigmatic Case of Functional Sexual Genes in Lepraria (Stereocaulaceae).</title>
        <authorList>
            <person name="Doellman M."/>
            <person name="Sun Y."/>
            <person name="Barcenas-Pena A."/>
            <person name="Lumbsch H.T."/>
            <person name="Grewe F."/>
        </authorList>
    </citation>
    <scope>NUCLEOTIDE SEQUENCE [LARGE SCALE GENOMIC DNA]</scope>
    <source>
        <strain evidence="17 18">Grewe 0041</strain>
    </source>
</reference>
<keyword evidence="6 14" id="KW-0808">Transferase</keyword>
<feature type="transmembrane region" description="Helical" evidence="14">
    <location>
        <begin position="197"/>
        <end position="218"/>
    </location>
</feature>
<keyword evidence="11 14" id="KW-0472">Membrane</keyword>
<gene>
    <name evidence="17" type="ORF">ABVK25_001474</name>
</gene>
<dbReference type="Pfam" id="PF02366">
    <property type="entry name" value="PMT"/>
    <property type="match status" value="1"/>
</dbReference>
<feature type="transmembrane region" description="Helical" evidence="14">
    <location>
        <begin position="230"/>
        <end position="263"/>
    </location>
</feature>
<comment type="function">
    <text evidence="14">Transfers mannose from Dol-P-mannose to Ser or Thr residues on proteins.</text>
</comment>
<keyword evidence="18" id="KW-1185">Reference proteome</keyword>
<evidence type="ECO:0000256" key="10">
    <source>
        <dbReference type="ARBA" id="ARBA00022989"/>
    </source>
</evidence>
<evidence type="ECO:0000256" key="8">
    <source>
        <dbReference type="ARBA" id="ARBA00022737"/>
    </source>
</evidence>
<dbReference type="PANTHER" id="PTHR10050:SF46">
    <property type="entry name" value="PROTEIN O-MANNOSYL-TRANSFERASE 2"/>
    <property type="match status" value="1"/>
</dbReference>
<feature type="region of interest" description="Disordered" evidence="15">
    <location>
        <begin position="1"/>
        <end position="50"/>
    </location>
</feature>
<feature type="transmembrane region" description="Helical" evidence="14">
    <location>
        <begin position="148"/>
        <end position="166"/>
    </location>
</feature>
<evidence type="ECO:0000256" key="12">
    <source>
        <dbReference type="ARBA" id="ARBA00045085"/>
    </source>
</evidence>
<keyword evidence="5 14" id="KW-0328">Glycosyltransferase</keyword>
<dbReference type="EMBL" id="JBHFEH010000003">
    <property type="protein sequence ID" value="KAL2057857.1"/>
    <property type="molecule type" value="Genomic_DNA"/>
</dbReference>
<dbReference type="PANTHER" id="PTHR10050">
    <property type="entry name" value="DOLICHYL-PHOSPHATE-MANNOSE--PROTEIN MANNOSYLTRANSFERASE"/>
    <property type="match status" value="1"/>
</dbReference>
<evidence type="ECO:0000256" key="7">
    <source>
        <dbReference type="ARBA" id="ARBA00022692"/>
    </source>
</evidence>
<dbReference type="InterPro" id="IPR027005">
    <property type="entry name" value="PMT-like"/>
</dbReference>
<name>A0ABR4BKD1_9LECA</name>
<feature type="transmembrane region" description="Helical" evidence="14">
    <location>
        <begin position="62"/>
        <end position="79"/>
    </location>
</feature>
<dbReference type="InterPro" id="IPR032421">
    <property type="entry name" value="PMT_4TMC"/>
</dbReference>
<dbReference type="SMART" id="SM00472">
    <property type="entry name" value="MIR"/>
    <property type="match status" value="3"/>
</dbReference>
<dbReference type="InterPro" id="IPR036300">
    <property type="entry name" value="MIR_dom_sf"/>
</dbReference>
<keyword evidence="8" id="KW-0677">Repeat</keyword>
<feature type="domain" description="MIR" evidence="16">
    <location>
        <begin position="338"/>
        <end position="392"/>
    </location>
</feature>
<proteinExistence type="inferred from homology"/>
<dbReference type="SUPFAM" id="SSF82109">
    <property type="entry name" value="MIR domain"/>
    <property type="match status" value="1"/>
</dbReference>
<protein>
    <recommendedName>
        <fullName evidence="4 14">Dolichyl-phosphate-mannose--protein mannosyltransferase</fullName>
        <ecNumber evidence="4 14">2.4.1.109</ecNumber>
    </recommendedName>
</protein>
<evidence type="ECO:0000256" key="15">
    <source>
        <dbReference type="SAM" id="MobiDB-lite"/>
    </source>
</evidence>
<evidence type="ECO:0000256" key="14">
    <source>
        <dbReference type="RuleBase" id="RU367007"/>
    </source>
</evidence>
<comment type="subcellular location">
    <subcellularLocation>
        <location evidence="1 14">Endoplasmic reticulum membrane</location>
        <topology evidence="1 14">Multi-pass membrane protein</topology>
    </subcellularLocation>
</comment>
<feature type="transmembrane region" description="Helical" evidence="14">
    <location>
        <begin position="604"/>
        <end position="625"/>
    </location>
</feature>
<evidence type="ECO:0000256" key="6">
    <source>
        <dbReference type="ARBA" id="ARBA00022679"/>
    </source>
</evidence>
<keyword evidence="9 14" id="KW-0256">Endoplasmic reticulum</keyword>
<feature type="domain" description="MIR" evidence="16">
    <location>
        <begin position="468"/>
        <end position="526"/>
    </location>
</feature>
<feature type="compositionally biased region" description="Polar residues" evidence="15">
    <location>
        <begin position="26"/>
        <end position="37"/>
    </location>
</feature>
<feature type="transmembrane region" description="Helical" evidence="14">
    <location>
        <begin position="672"/>
        <end position="691"/>
    </location>
</feature>
<comment type="catalytic activity">
    <reaction evidence="13 14">
        <text>a di-trans,poly-cis-dolichyl beta-D-mannosyl phosphate + L-seryl-[protein] = 3-O-(alpha-D-mannosyl)-L-seryl-[protein] + a di-trans,poly-cis-dolichyl phosphate + H(+)</text>
        <dbReference type="Rhea" id="RHEA:17377"/>
        <dbReference type="Rhea" id="RHEA-COMP:9863"/>
        <dbReference type="Rhea" id="RHEA-COMP:13546"/>
        <dbReference type="Rhea" id="RHEA-COMP:19498"/>
        <dbReference type="Rhea" id="RHEA-COMP:19501"/>
        <dbReference type="ChEBI" id="CHEBI:15378"/>
        <dbReference type="ChEBI" id="CHEBI:29999"/>
        <dbReference type="ChEBI" id="CHEBI:57683"/>
        <dbReference type="ChEBI" id="CHEBI:58211"/>
        <dbReference type="ChEBI" id="CHEBI:137321"/>
        <dbReference type="EC" id="2.4.1.109"/>
    </reaction>
</comment>
<feature type="transmembrane region" description="Helical" evidence="14">
    <location>
        <begin position="284"/>
        <end position="305"/>
    </location>
</feature>
<evidence type="ECO:0000256" key="11">
    <source>
        <dbReference type="ARBA" id="ARBA00023136"/>
    </source>
</evidence>
<comment type="caution">
    <text evidence="17">The sequence shown here is derived from an EMBL/GenBank/DDBJ whole genome shotgun (WGS) entry which is preliminary data.</text>
</comment>
<evidence type="ECO:0000313" key="17">
    <source>
        <dbReference type="EMBL" id="KAL2057857.1"/>
    </source>
</evidence>
<evidence type="ECO:0000256" key="1">
    <source>
        <dbReference type="ARBA" id="ARBA00004477"/>
    </source>
</evidence>
<keyword evidence="7 14" id="KW-0812">Transmembrane</keyword>
<evidence type="ECO:0000256" key="4">
    <source>
        <dbReference type="ARBA" id="ARBA00012839"/>
    </source>
</evidence>
<dbReference type="Gene3D" id="2.80.10.50">
    <property type="match status" value="1"/>
</dbReference>
<feature type="transmembrane region" description="Helical" evidence="14">
    <location>
        <begin position="646"/>
        <end position="666"/>
    </location>
</feature>
<comment type="pathway">
    <text evidence="2 14">Protein modification; protein glycosylation.</text>
</comment>
<organism evidence="17 18">
    <name type="scientific">Lepraria finkii</name>
    <dbReference type="NCBI Taxonomy" id="1340010"/>
    <lineage>
        <taxon>Eukaryota</taxon>
        <taxon>Fungi</taxon>
        <taxon>Dikarya</taxon>
        <taxon>Ascomycota</taxon>
        <taxon>Pezizomycotina</taxon>
        <taxon>Lecanoromycetes</taxon>
        <taxon>OSLEUM clade</taxon>
        <taxon>Lecanoromycetidae</taxon>
        <taxon>Lecanorales</taxon>
        <taxon>Lecanorineae</taxon>
        <taxon>Stereocaulaceae</taxon>
        <taxon>Lepraria</taxon>
    </lineage>
</organism>
<comment type="catalytic activity">
    <reaction evidence="12 14">
        <text>a di-trans,poly-cis-dolichyl beta-D-mannosyl phosphate + L-threonyl-[protein] = 3-O-(alpha-D-mannosyl)-L-threonyl-[protein] + a di-trans,poly-cis-dolichyl phosphate + H(+)</text>
        <dbReference type="Rhea" id="RHEA:53396"/>
        <dbReference type="Rhea" id="RHEA-COMP:11060"/>
        <dbReference type="Rhea" id="RHEA-COMP:13547"/>
        <dbReference type="Rhea" id="RHEA-COMP:19498"/>
        <dbReference type="Rhea" id="RHEA-COMP:19501"/>
        <dbReference type="ChEBI" id="CHEBI:15378"/>
        <dbReference type="ChEBI" id="CHEBI:30013"/>
        <dbReference type="ChEBI" id="CHEBI:57683"/>
        <dbReference type="ChEBI" id="CHEBI:58211"/>
        <dbReference type="ChEBI" id="CHEBI:137323"/>
        <dbReference type="EC" id="2.4.1.109"/>
    </reaction>
</comment>
<dbReference type="CDD" id="cd23284">
    <property type="entry name" value="beta-trefoil_MIR_PMT2-like"/>
    <property type="match status" value="1"/>
</dbReference>
<evidence type="ECO:0000256" key="3">
    <source>
        <dbReference type="ARBA" id="ARBA00007222"/>
    </source>
</evidence>
<dbReference type="EC" id="2.4.1.109" evidence="4 14"/>
<evidence type="ECO:0000259" key="16">
    <source>
        <dbReference type="PROSITE" id="PS50919"/>
    </source>
</evidence>
<dbReference type="Pfam" id="PF02815">
    <property type="entry name" value="MIR"/>
    <property type="match status" value="1"/>
</dbReference>
<evidence type="ECO:0000256" key="13">
    <source>
        <dbReference type="ARBA" id="ARBA00045102"/>
    </source>
</evidence>
<keyword evidence="10 14" id="KW-1133">Transmembrane helix</keyword>
<dbReference type="PROSITE" id="PS50919">
    <property type="entry name" value="MIR"/>
    <property type="match status" value="3"/>
</dbReference>
<evidence type="ECO:0000256" key="5">
    <source>
        <dbReference type="ARBA" id="ARBA00022676"/>
    </source>
</evidence>
<dbReference type="Proteomes" id="UP001590951">
    <property type="component" value="Unassembled WGS sequence"/>
</dbReference>
<feature type="domain" description="MIR" evidence="16">
    <location>
        <begin position="404"/>
        <end position="460"/>
    </location>
</feature>
<dbReference type="InterPro" id="IPR003342">
    <property type="entry name" value="ArnT-like_N"/>
</dbReference>
<feature type="transmembrane region" description="Helical" evidence="14">
    <location>
        <begin position="703"/>
        <end position="724"/>
    </location>
</feature>